<dbReference type="InterPro" id="IPR050791">
    <property type="entry name" value="Aldo-Keto_reductase"/>
</dbReference>
<sequence length="330" mass="34252">MSITTRNVPALGRNVGAIGLGCMGISWAYTGADTSSDTAGAHILAHALASGIDFFDTSDAYAAGHNERVVGRALAGTNALIATKAGLIGNADGGAPVLTRNGTPEHLARACDSSLRNLGVDTIDLYYLHRVDDQVPIEDSWGALSELVAAGKVRALGLSEVTVEQAQVAHSIHPVSAVQSELSLWTRNALGQGTTHDGEPVGNIVEWTGENDAVFVPFSPLGRGFLTGSLDTSTLPATDMRLALPRFSGAAAQQNRSIVEVVSQVASRHDSTPAAVALAWVLAQGPHVIPIPGTTNIEHFDANLAALELQLTAEDLTALEGTPAAVGTRY</sequence>
<protein>
    <submittedName>
        <fullName evidence="3">Aldo/keto reductase</fullName>
    </submittedName>
</protein>
<accession>A0ABT4M937</accession>
<evidence type="ECO:0000313" key="4">
    <source>
        <dbReference type="Proteomes" id="UP001081071"/>
    </source>
</evidence>
<keyword evidence="1" id="KW-0560">Oxidoreductase</keyword>
<dbReference type="Proteomes" id="UP001081071">
    <property type="component" value="Unassembled WGS sequence"/>
</dbReference>
<comment type="caution">
    <text evidence="3">The sequence shown here is derived from an EMBL/GenBank/DDBJ whole genome shotgun (WGS) entry which is preliminary data.</text>
</comment>
<proteinExistence type="predicted"/>
<evidence type="ECO:0000256" key="1">
    <source>
        <dbReference type="ARBA" id="ARBA00023002"/>
    </source>
</evidence>
<gene>
    <name evidence="3" type="ORF">O4220_02500</name>
</gene>
<dbReference type="RefSeq" id="WP_269601975.1">
    <property type="nucleotide sequence ID" value="NZ_JAPWIJ010000001.1"/>
</dbReference>
<feature type="domain" description="NADP-dependent oxidoreductase" evidence="2">
    <location>
        <begin position="18"/>
        <end position="320"/>
    </location>
</feature>
<dbReference type="Gene3D" id="3.20.20.100">
    <property type="entry name" value="NADP-dependent oxidoreductase domain"/>
    <property type="match status" value="1"/>
</dbReference>
<reference evidence="3" key="1">
    <citation type="submission" date="2022-12" db="EMBL/GenBank/DDBJ databases">
        <authorList>
            <person name="Krivoruchko A.V."/>
            <person name="Elkin A."/>
        </authorList>
    </citation>
    <scope>NUCLEOTIDE SEQUENCE</scope>
    <source>
        <strain evidence="3">IEGM 1391</strain>
    </source>
</reference>
<dbReference type="SUPFAM" id="SSF51430">
    <property type="entry name" value="NAD(P)-linked oxidoreductase"/>
    <property type="match status" value="1"/>
</dbReference>
<keyword evidence="4" id="KW-1185">Reference proteome</keyword>
<dbReference type="Pfam" id="PF00248">
    <property type="entry name" value="Aldo_ket_red"/>
    <property type="match status" value="1"/>
</dbReference>
<dbReference type="PANTHER" id="PTHR43625:SF40">
    <property type="entry name" value="ALDO-KETO REDUCTASE YAKC [NADP(+)]"/>
    <property type="match status" value="1"/>
</dbReference>
<evidence type="ECO:0000259" key="2">
    <source>
        <dbReference type="Pfam" id="PF00248"/>
    </source>
</evidence>
<dbReference type="InterPro" id="IPR023210">
    <property type="entry name" value="NADP_OxRdtase_dom"/>
</dbReference>
<dbReference type="EMBL" id="JAPWIJ010000001">
    <property type="protein sequence ID" value="MCZ4517368.1"/>
    <property type="molecule type" value="Genomic_DNA"/>
</dbReference>
<evidence type="ECO:0000313" key="3">
    <source>
        <dbReference type="EMBL" id="MCZ4517368.1"/>
    </source>
</evidence>
<dbReference type="InterPro" id="IPR036812">
    <property type="entry name" value="NAD(P)_OxRdtase_dom_sf"/>
</dbReference>
<name>A0ABT4M937_9NOCA</name>
<organism evidence="3 4">
    <name type="scientific">Rhodococcus ruber</name>
    <dbReference type="NCBI Taxonomy" id="1830"/>
    <lineage>
        <taxon>Bacteria</taxon>
        <taxon>Bacillati</taxon>
        <taxon>Actinomycetota</taxon>
        <taxon>Actinomycetes</taxon>
        <taxon>Mycobacteriales</taxon>
        <taxon>Nocardiaceae</taxon>
        <taxon>Rhodococcus</taxon>
    </lineage>
</organism>
<dbReference type="PANTHER" id="PTHR43625">
    <property type="entry name" value="AFLATOXIN B1 ALDEHYDE REDUCTASE"/>
    <property type="match status" value="1"/>
</dbReference>